<dbReference type="Proteomes" id="UP001205311">
    <property type="component" value="Unassembled WGS sequence"/>
</dbReference>
<keyword evidence="2" id="KW-0560">Oxidoreductase</keyword>
<proteinExistence type="inferred from homology"/>
<dbReference type="EMBL" id="JAMTCP010000022">
    <property type="protein sequence ID" value="MCP2260049.1"/>
    <property type="molecule type" value="Genomic_DNA"/>
</dbReference>
<dbReference type="InterPro" id="IPR002347">
    <property type="entry name" value="SDR_fam"/>
</dbReference>
<dbReference type="InterPro" id="IPR036291">
    <property type="entry name" value="NAD(P)-bd_dom_sf"/>
</dbReference>
<evidence type="ECO:0000313" key="5">
    <source>
        <dbReference type="Proteomes" id="UP001205311"/>
    </source>
</evidence>
<accession>A0ABT1HX10</accession>
<dbReference type="Pfam" id="PF13561">
    <property type="entry name" value="adh_short_C2"/>
    <property type="match status" value="1"/>
</dbReference>
<dbReference type="PANTHER" id="PTHR43639">
    <property type="entry name" value="OXIDOREDUCTASE, SHORT-CHAIN DEHYDROGENASE/REDUCTASE FAMILY (AFU_ORTHOLOGUE AFUA_5G02870)"/>
    <property type="match status" value="1"/>
</dbReference>
<name>A0ABT1HX10_STRSD</name>
<reference evidence="4 5" key="1">
    <citation type="submission" date="2022-06" db="EMBL/GenBank/DDBJ databases">
        <title>Genomic Encyclopedia of Archaeal and Bacterial Type Strains, Phase II (KMG-II): from individual species to whole genera.</title>
        <authorList>
            <person name="Goeker M."/>
        </authorList>
    </citation>
    <scope>NUCLEOTIDE SEQUENCE [LARGE SCALE GENOMIC DNA]</scope>
    <source>
        <strain evidence="4 5">DSM 40477</strain>
    </source>
</reference>
<dbReference type="Gene3D" id="3.40.50.720">
    <property type="entry name" value="NAD(P)-binding Rossmann-like Domain"/>
    <property type="match status" value="1"/>
</dbReference>
<dbReference type="RefSeq" id="WP_253670924.1">
    <property type="nucleotide sequence ID" value="NZ_JAMTCP010000022.1"/>
</dbReference>
<evidence type="ECO:0000313" key="4">
    <source>
        <dbReference type="EMBL" id="MCP2260049.1"/>
    </source>
</evidence>
<organism evidence="4 5">
    <name type="scientific">Streptoalloteichus tenebrarius (strain ATCC 17920 / DSM 40477 / JCM 4838 / CBS 697.72 / NBRC 16177 / NCIMB 11028 / NRRL B-12390 / A12253. 1 / ISP 5477)</name>
    <name type="common">Streptomyces tenebrarius</name>
    <dbReference type="NCBI Taxonomy" id="1933"/>
    <lineage>
        <taxon>Bacteria</taxon>
        <taxon>Bacillati</taxon>
        <taxon>Actinomycetota</taxon>
        <taxon>Actinomycetes</taxon>
        <taxon>Pseudonocardiales</taxon>
        <taxon>Pseudonocardiaceae</taxon>
        <taxon>Streptoalloteichus</taxon>
    </lineage>
</organism>
<dbReference type="SUPFAM" id="SSF51735">
    <property type="entry name" value="NAD(P)-binding Rossmann-fold domains"/>
    <property type="match status" value="1"/>
</dbReference>
<protein>
    <submittedName>
        <fullName evidence="4">NAD(P)-dependent dehydrogenase, short-chain alcohol dehydrogenase family</fullName>
    </submittedName>
</protein>
<gene>
    <name evidence="4" type="ORF">LX15_003760</name>
</gene>
<dbReference type="PRINTS" id="PR00081">
    <property type="entry name" value="GDHRDH"/>
</dbReference>
<dbReference type="InterPro" id="IPR057326">
    <property type="entry name" value="KR_dom"/>
</dbReference>
<dbReference type="PRINTS" id="PR00080">
    <property type="entry name" value="SDRFAMILY"/>
</dbReference>
<feature type="domain" description="Ketoreductase" evidence="3">
    <location>
        <begin position="7"/>
        <end position="191"/>
    </location>
</feature>
<keyword evidence="5" id="KW-1185">Reference proteome</keyword>
<comment type="caution">
    <text evidence="4">The sequence shown here is derived from an EMBL/GenBank/DDBJ whole genome shotgun (WGS) entry which is preliminary data.</text>
</comment>
<dbReference type="PANTHER" id="PTHR43639:SF1">
    <property type="entry name" value="SHORT-CHAIN DEHYDROGENASE_REDUCTASE FAMILY PROTEIN"/>
    <property type="match status" value="1"/>
</dbReference>
<comment type="similarity">
    <text evidence="1">Belongs to the short-chain dehydrogenases/reductases (SDR) family.</text>
</comment>
<evidence type="ECO:0000259" key="3">
    <source>
        <dbReference type="SMART" id="SM00822"/>
    </source>
</evidence>
<evidence type="ECO:0000256" key="2">
    <source>
        <dbReference type="ARBA" id="ARBA00023002"/>
    </source>
</evidence>
<sequence>MSNLMGKVALVTGGSRGIGAVVAERLAREGADVVVTYVRSADQAETVVKGIRALGRRGLAVQADAADSEAVVNAVERAVAEFGRLDILVNNAGVGVMGPLDEITVEQIDLSLAVNVRSVFVASQAAARHMGPGGRIVSIGSALSRHTPFPGATPYALSKSALVGLTKGLARDLADRGVTVNLVQPGAIDTDLNPADGPAAEAQRALTAVGHFGEPSDIAAMISYLVGEEARYVTGTALAIDGGHSI</sequence>
<dbReference type="SMART" id="SM00822">
    <property type="entry name" value="PKS_KR"/>
    <property type="match status" value="1"/>
</dbReference>
<evidence type="ECO:0000256" key="1">
    <source>
        <dbReference type="ARBA" id="ARBA00006484"/>
    </source>
</evidence>